<dbReference type="Gene3D" id="2.40.160.10">
    <property type="entry name" value="Porin"/>
    <property type="match status" value="1"/>
</dbReference>
<comment type="caution">
    <text evidence="1">The sequence shown here is derived from an EMBL/GenBank/DDBJ whole genome shotgun (WGS) entry which is preliminary data.</text>
</comment>
<reference evidence="1 2" key="1">
    <citation type="submission" date="2024-11" db="EMBL/GenBank/DDBJ databases">
        <title>A near-complete genome assembly of Cinchona calisaya.</title>
        <authorList>
            <person name="Lian D.C."/>
            <person name="Zhao X.W."/>
            <person name="Wei L."/>
        </authorList>
    </citation>
    <scope>NUCLEOTIDE SEQUENCE [LARGE SCALE GENOMIC DNA]</scope>
    <source>
        <tissue evidence="1">Nenye</tissue>
    </source>
</reference>
<dbReference type="Proteomes" id="UP001630127">
    <property type="component" value="Unassembled WGS sequence"/>
</dbReference>
<gene>
    <name evidence="1" type="ORF">ACH5RR_012381</name>
</gene>
<dbReference type="EMBL" id="JBJUIK010000005">
    <property type="protein sequence ID" value="KAL3527725.1"/>
    <property type="molecule type" value="Genomic_DNA"/>
</dbReference>
<organism evidence="1 2">
    <name type="scientific">Cinchona calisaya</name>
    <dbReference type="NCBI Taxonomy" id="153742"/>
    <lineage>
        <taxon>Eukaryota</taxon>
        <taxon>Viridiplantae</taxon>
        <taxon>Streptophyta</taxon>
        <taxon>Embryophyta</taxon>
        <taxon>Tracheophyta</taxon>
        <taxon>Spermatophyta</taxon>
        <taxon>Magnoliopsida</taxon>
        <taxon>eudicotyledons</taxon>
        <taxon>Gunneridae</taxon>
        <taxon>Pentapetalae</taxon>
        <taxon>asterids</taxon>
        <taxon>lamiids</taxon>
        <taxon>Gentianales</taxon>
        <taxon>Rubiaceae</taxon>
        <taxon>Cinchonoideae</taxon>
        <taxon>Cinchoneae</taxon>
        <taxon>Cinchona</taxon>
    </lineage>
</organism>
<evidence type="ECO:0000313" key="1">
    <source>
        <dbReference type="EMBL" id="KAL3527725.1"/>
    </source>
</evidence>
<keyword evidence="2" id="KW-1185">Reference proteome</keyword>
<proteinExistence type="predicted"/>
<evidence type="ECO:0000313" key="2">
    <source>
        <dbReference type="Proteomes" id="UP001630127"/>
    </source>
</evidence>
<sequence length="136" mass="15079">MHGAYVKMYVRNSPRSTGNCWYQGWGISDSISKENLKLVLLLGTKKEDKNGAVGQVSSSGMVVFELYFQNLGEKLGIASEFILNYSSRDVVACVLDIYLVDKIVVFEGRFDSNGKVSGYLEEDLNAGLKVCSFSRD</sequence>
<accession>A0ABD3AAZ2</accession>
<dbReference type="AlphaFoldDB" id="A0ABD3AAZ2"/>
<protein>
    <submittedName>
        <fullName evidence="1">Uncharacterized protein</fullName>
    </submittedName>
</protein>
<dbReference type="InterPro" id="IPR023614">
    <property type="entry name" value="Porin_dom_sf"/>
</dbReference>
<name>A0ABD3AAZ2_9GENT</name>